<protein>
    <recommendedName>
        <fullName evidence="4">GP-PDE domain-containing protein</fullName>
    </recommendedName>
</protein>
<dbReference type="SUPFAM" id="SSF51695">
    <property type="entry name" value="PLC-like phosphodiesterases"/>
    <property type="match status" value="1"/>
</dbReference>
<dbReference type="InterPro" id="IPR006558">
    <property type="entry name" value="LamG-like"/>
</dbReference>
<evidence type="ECO:0000256" key="3">
    <source>
        <dbReference type="SAM" id="SignalP"/>
    </source>
</evidence>
<dbReference type="AlphaFoldDB" id="A0A7Z0WFD5"/>
<keyword evidence="6" id="KW-1185">Reference proteome</keyword>
<evidence type="ECO:0000256" key="2">
    <source>
        <dbReference type="ARBA" id="ARBA00023157"/>
    </source>
</evidence>
<keyword evidence="2" id="KW-1015">Disulfide bond</keyword>
<dbReference type="InterPro" id="IPR030395">
    <property type="entry name" value="GP_PDE_dom"/>
</dbReference>
<dbReference type="EMBL" id="MSIF01000024">
    <property type="protein sequence ID" value="OLF06045.1"/>
    <property type="molecule type" value="Genomic_DNA"/>
</dbReference>
<evidence type="ECO:0000256" key="1">
    <source>
        <dbReference type="ARBA" id="ARBA00022729"/>
    </source>
</evidence>
<sequence length="497" mass="54150">MLVLVGVIAGLALAPPSTAQPGSSVTRDFVHNGVTAHRGYSAAYPENTMSAFAEGLRAGADWIELDVFTSADGQLVVSHDATTGRFADRDLRIAQSTYAELRTLDVAHGFREANGLTLAQVPRQRMPLLSDALRLIKGQHRARLSIQPKDGSTAAAVALVQDLRAQRWVGFNDGNLAKMSLVKELDPSIHVFWDLPANGDLDTELATARDRGFDSLVVNQARVSPAVIAAIEEAGFESGAWTVNDTEVMRRFIGWGIDRLYTDSVDQALLLFGHDTRRGLRRGLVGHWSFDDRRGASARDDGSPNPLRDGRLRGDAAFTPHGQHRGAVTLDGDGDHVDVPFQVLPDQAPAYTVSAWFRPQRPGHGRQAILETTGSWAISLELTNVDGHLKYSVRTDGTSVIAESDRTPRAGRWHHVGLSYDAATGASRLFLDGTEVTSFVDARERGTGELTDTTGLRIGTYRDADGRFLHGAVDEVAVWNRVLRPEELSRLGRSGRR</sequence>
<dbReference type="PROSITE" id="PS51704">
    <property type="entry name" value="GP_PDE"/>
    <property type="match status" value="1"/>
</dbReference>
<feature type="chain" id="PRO_5039664556" description="GP-PDE domain-containing protein" evidence="3">
    <location>
        <begin position="20"/>
        <end position="497"/>
    </location>
</feature>
<keyword evidence="1 3" id="KW-0732">Signal</keyword>
<gene>
    <name evidence="5" type="ORF">BLA60_33950</name>
</gene>
<dbReference type="Gene3D" id="3.20.20.190">
    <property type="entry name" value="Phosphatidylinositol (PI) phosphodiesterase"/>
    <property type="match status" value="1"/>
</dbReference>
<dbReference type="InterPro" id="IPR013320">
    <property type="entry name" value="ConA-like_dom_sf"/>
</dbReference>
<organism evidence="5 6">
    <name type="scientific">Actinophytocola xinjiangensis</name>
    <dbReference type="NCBI Taxonomy" id="485602"/>
    <lineage>
        <taxon>Bacteria</taxon>
        <taxon>Bacillati</taxon>
        <taxon>Actinomycetota</taxon>
        <taxon>Actinomycetes</taxon>
        <taxon>Pseudonocardiales</taxon>
        <taxon>Pseudonocardiaceae</taxon>
    </lineage>
</organism>
<reference evidence="5 6" key="1">
    <citation type="submission" date="2016-12" db="EMBL/GenBank/DDBJ databases">
        <title>The draft genome sequence of Actinophytocola xinjiangensis.</title>
        <authorList>
            <person name="Wang W."/>
            <person name="Yuan L."/>
        </authorList>
    </citation>
    <scope>NUCLEOTIDE SEQUENCE [LARGE SCALE GENOMIC DNA]</scope>
    <source>
        <strain evidence="5 6">CGMCC 4.4663</strain>
    </source>
</reference>
<dbReference type="Gene3D" id="2.60.120.200">
    <property type="match status" value="1"/>
</dbReference>
<evidence type="ECO:0000259" key="4">
    <source>
        <dbReference type="PROSITE" id="PS51704"/>
    </source>
</evidence>
<dbReference type="PANTHER" id="PTHR46211">
    <property type="entry name" value="GLYCEROPHOSPHORYL DIESTER PHOSPHODIESTERASE"/>
    <property type="match status" value="1"/>
</dbReference>
<dbReference type="GO" id="GO:0008081">
    <property type="term" value="F:phosphoric diester hydrolase activity"/>
    <property type="evidence" value="ECO:0007669"/>
    <property type="project" value="InterPro"/>
</dbReference>
<dbReference type="Proteomes" id="UP000185696">
    <property type="component" value="Unassembled WGS sequence"/>
</dbReference>
<name>A0A7Z0WFD5_9PSEU</name>
<accession>A0A7Z0WFD5</accession>
<dbReference type="PROSITE" id="PS50007">
    <property type="entry name" value="PIPLC_X_DOMAIN"/>
    <property type="match status" value="1"/>
</dbReference>
<dbReference type="SMART" id="SM00560">
    <property type="entry name" value="LamGL"/>
    <property type="match status" value="1"/>
</dbReference>
<dbReference type="Pfam" id="PF13385">
    <property type="entry name" value="Laminin_G_3"/>
    <property type="match status" value="1"/>
</dbReference>
<evidence type="ECO:0000313" key="6">
    <source>
        <dbReference type="Proteomes" id="UP000185696"/>
    </source>
</evidence>
<dbReference type="Pfam" id="PF03009">
    <property type="entry name" value="GDPD"/>
    <property type="match status" value="1"/>
</dbReference>
<evidence type="ECO:0000313" key="5">
    <source>
        <dbReference type="EMBL" id="OLF06045.1"/>
    </source>
</evidence>
<dbReference type="InterPro" id="IPR017946">
    <property type="entry name" value="PLC-like_Pdiesterase_TIM-brl"/>
</dbReference>
<comment type="caution">
    <text evidence="5">The sequence shown here is derived from an EMBL/GenBank/DDBJ whole genome shotgun (WGS) entry which is preliminary data.</text>
</comment>
<dbReference type="GO" id="GO:0006629">
    <property type="term" value="P:lipid metabolic process"/>
    <property type="evidence" value="ECO:0007669"/>
    <property type="project" value="InterPro"/>
</dbReference>
<dbReference type="PANTHER" id="PTHR46211:SF1">
    <property type="entry name" value="GLYCEROPHOSPHODIESTER PHOSPHODIESTERASE, CYTOPLASMIC"/>
    <property type="match status" value="1"/>
</dbReference>
<proteinExistence type="predicted"/>
<feature type="domain" description="GP-PDE" evidence="4">
    <location>
        <begin position="32"/>
        <end position="272"/>
    </location>
</feature>
<feature type="signal peptide" evidence="3">
    <location>
        <begin position="1"/>
        <end position="19"/>
    </location>
</feature>
<dbReference type="SUPFAM" id="SSF49899">
    <property type="entry name" value="Concanavalin A-like lectins/glucanases"/>
    <property type="match status" value="1"/>
</dbReference>